<gene>
    <name evidence="2" type="ORF">BT62DRAFT_1007027</name>
</gene>
<feature type="compositionally biased region" description="Polar residues" evidence="1">
    <location>
        <begin position="441"/>
        <end position="454"/>
    </location>
</feature>
<dbReference type="AlphaFoldDB" id="A0A9P7VRV0"/>
<feature type="region of interest" description="Disordered" evidence="1">
    <location>
        <begin position="31"/>
        <end position="80"/>
    </location>
</feature>
<protein>
    <submittedName>
        <fullName evidence="2">Uncharacterized protein</fullName>
    </submittedName>
</protein>
<organism evidence="2 3">
    <name type="scientific">Guyanagaster necrorhizus</name>
    <dbReference type="NCBI Taxonomy" id="856835"/>
    <lineage>
        <taxon>Eukaryota</taxon>
        <taxon>Fungi</taxon>
        <taxon>Dikarya</taxon>
        <taxon>Basidiomycota</taxon>
        <taxon>Agaricomycotina</taxon>
        <taxon>Agaricomycetes</taxon>
        <taxon>Agaricomycetidae</taxon>
        <taxon>Agaricales</taxon>
        <taxon>Marasmiineae</taxon>
        <taxon>Physalacriaceae</taxon>
        <taxon>Guyanagaster</taxon>
    </lineage>
</organism>
<feature type="compositionally biased region" description="Pro residues" evidence="1">
    <location>
        <begin position="478"/>
        <end position="493"/>
    </location>
</feature>
<comment type="caution">
    <text evidence="2">The sequence shown here is derived from an EMBL/GenBank/DDBJ whole genome shotgun (WGS) entry which is preliminary data.</text>
</comment>
<feature type="compositionally biased region" description="Low complexity" evidence="1">
    <location>
        <begin position="51"/>
        <end position="65"/>
    </location>
</feature>
<dbReference type="EMBL" id="MU250537">
    <property type="protein sequence ID" value="KAG7445320.1"/>
    <property type="molecule type" value="Genomic_DNA"/>
</dbReference>
<accession>A0A9P7VRV0</accession>
<feature type="compositionally biased region" description="Basic residues" evidence="1">
    <location>
        <begin position="261"/>
        <end position="272"/>
    </location>
</feature>
<feature type="compositionally biased region" description="Acidic residues" evidence="1">
    <location>
        <begin position="124"/>
        <end position="138"/>
    </location>
</feature>
<dbReference type="Proteomes" id="UP000812287">
    <property type="component" value="Unassembled WGS sequence"/>
</dbReference>
<feature type="region of interest" description="Disordered" evidence="1">
    <location>
        <begin position="116"/>
        <end position="338"/>
    </location>
</feature>
<feature type="compositionally biased region" description="Pro residues" evidence="1">
    <location>
        <begin position="400"/>
        <end position="410"/>
    </location>
</feature>
<dbReference type="OrthoDB" id="2987215at2759"/>
<feature type="compositionally biased region" description="Pro residues" evidence="1">
    <location>
        <begin position="148"/>
        <end position="161"/>
    </location>
</feature>
<dbReference type="RefSeq" id="XP_043038820.1">
    <property type="nucleotide sequence ID" value="XM_043177294.1"/>
</dbReference>
<evidence type="ECO:0000256" key="1">
    <source>
        <dbReference type="SAM" id="MobiDB-lite"/>
    </source>
</evidence>
<keyword evidence="3" id="KW-1185">Reference proteome</keyword>
<evidence type="ECO:0000313" key="3">
    <source>
        <dbReference type="Proteomes" id="UP000812287"/>
    </source>
</evidence>
<name>A0A9P7VRV0_9AGAR</name>
<feature type="compositionally biased region" description="Polar residues" evidence="1">
    <location>
        <begin position="248"/>
        <end position="258"/>
    </location>
</feature>
<proteinExistence type="predicted"/>
<feature type="compositionally biased region" description="Pro residues" evidence="1">
    <location>
        <begin position="419"/>
        <end position="428"/>
    </location>
</feature>
<evidence type="ECO:0000313" key="2">
    <source>
        <dbReference type="EMBL" id="KAG7445320.1"/>
    </source>
</evidence>
<feature type="compositionally biased region" description="Low complexity" evidence="1">
    <location>
        <begin position="465"/>
        <end position="477"/>
    </location>
</feature>
<feature type="region of interest" description="Disordered" evidence="1">
    <location>
        <begin position="400"/>
        <end position="500"/>
    </location>
</feature>
<sequence length="575" mass="61536">MAHQPESTTSSEKSLSSRLFNKINFSLGAPPQSLPVCHSSPSPPPVADNGSETSNTSDASSESSSMVWNPSPPPFPPSLVEVADAEVEMLSASEQSYSTPSSTIYYQPYHPRILSPIPEGGSIFDDEPCYPPDEESTLDEPPNVDETPPSPLPKKNPPVPPRGDIVSCLLPLTLSAGSTASVPPGYLRICGRTAPTPRDRPPFEGPPSPSSCKGIIDFPYDFPTDDTPRSASPFGRSDSELSRNSSSTDEVQSDSKVSTGRWKRLFRSRKSSKPSVPPPACLPESPTLVVSEFGAVESAESLPNDEKQPSLGRNVLKKAPKKPANLEVPTKSEAKSVTKVSRKFPALLTINSAAWFSDSASGNEAQLSIFPADGSPPPTPLLSAHDLGKVNAFYAPVPILPPSPRPPMTPKLPTTPQVPTTPDPPSTPNIPLTPRLLYPPNTISSYKSTPSLRTARSADTDSSKSLHSAHSSKSTRTVPPPKPAPTYEPPPTPTSKEDKRNTIYFVIEPEWDQNPDEDVPFQLVPREAVPTGERTACLDVFSARMSLRPRSVSDPEFLAASVAKSLASVVEGAGY</sequence>
<dbReference type="GeneID" id="66099581"/>
<reference evidence="2" key="1">
    <citation type="submission" date="2020-11" db="EMBL/GenBank/DDBJ databases">
        <title>Adaptations for nitrogen fixation in a non-lichenized fungal sporocarp promotes dispersal by wood-feeding termites.</title>
        <authorList>
            <consortium name="DOE Joint Genome Institute"/>
            <person name="Koch R.A."/>
            <person name="Yoon G."/>
            <person name="Arayal U."/>
            <person name="Lail K."/>
            <person name="Amirebrahimi M."/>
            <person name="Labutti K."/>
            <person name="Lipzen A."/>
            <person name="Riley R."/>
            <person name="Barry K."/>
            <person name="Henrissat B."/>
            <person name="Grigoriev I.V."/>
            <person name="Herr J.R."/>
            <person name="Aime M.C."/>
        </authorList>
    </citation>
    <scope>NUCLEOTIDE SEQUENCE</scope>
    <source>
        <strain evidence="2">MCA 3950</strain>
    </source>
</reference>